<reference evidence="2 3" key="1">
    <citation type="submission" date="2020-08" db="EMBL/GenBank/DDBJ databases">
        <title>A Genomic Blueprint of the Chicken Gut Microbiome.</title>
        <authorList>
            <person name="Gilroy R."/>
            <person name="Ravi A."/>
            <person name="Getino M."/>
            <person name="Pursley I."/>
            <person name="Horton D.L."/>
            <person name="Alikhan N.-F."/>
            <person name="Baker D."/>
            <person name="Gharbi K."/>
            <person name="Hall N."/>
            <person name="Watson M."/>
            <person name="Adriaenssens E.M."/>
            <person name="Foster-Nyarko E."/>
            <person name="Jarju S."/>
            <person name="Secka A."/>
            <person name="Antonio M."/>
            <person name="Oren A."/>
            <person name="Chaudhuri R."/>
            <person name="La Ragione R.M."/>
            <person name="Hildebrand F."/>
            <person name="Pallen M.J."/>
        </authorList>
    </citation>
    <scope>NUCLEOTIDE SEQUENCE [LARGE SCALE GENOMIC DNA]</scope>
    <source>
        <strain evidence="2 3">Sa1YUN3</strain>
    </source>
</reference>
<dbReference type="InterPro" id="IPR025632">
    <property type="entry name" value="DUF4290"/>
</dbReference>
<protein>
    <submittedName>
        <fullName evidence="2">DUF4290 domain-containing protein</fullName>
    </submittedName>
</protein>
<organism evidence="2 3">
    <name type="scientific">Phocaeicola faecium</name>
    <dbReference type="NCBI Taxonomy" id="2762213"/>
    <lineage>
        <taxon>Bacteria</taxon>
        <taxon>Pseudomonadati</taxon>
        <taxon>Bacteroidota</taxon>
        <taxon>Bacteroidia</taxon>
        <taxon>Bacteroidales</taxon>
        <taxon>Bacteroidaceae</taxon>
        <taxon>Phocaeicola</taxon>
    </lineage>
</organism>
<dbReference type="EMBL" id="JACSPQ010000002">
    <property type="protein sequence ID" value="MBD8001852.1"/>
    <property type="molecule type" value="Genomic_DNA"/>
</dbReference>
<dbReference type="Pfam" id="PF14123">
    <property type="entry name" value="DUF4290"/>
    <property type="match status" value="1"/>
</dbReference>
<name>A0ABR8VAZ0_9BACT</name>
<feature type="region of interest" description="Disordered" evidence="1">
    <location>
        <begin position="183"/>
        <end position="204"/>
    </location>
</feature>
<keyword evidence="3" id="KW-1185">Reference proteome</keyword>
<dbReference type="RefSeq" id="WP_178257041.1">
    <property type="nucleotide sequence ID" value="NZ_JACSPQ010000002.1"/>
</dbReference>
<evidence type="ECO:0000256" key="1">
    <source>
        <dbReference type="SAM" id="MobiDB-lite"/>
    </source>
</evidence>
<gene>
    <name evidence="2" type="ORF">H9626_06410</name>
</gene>
<feature type="compositionally biased region" description="Basic residues" evidence="1">
    <location>
        <begin position="184"/>
        <end position="204"/>
    </location>
</feature>
<comment type="caution">
    <text evidence="2">The sequence shown here is derived from an EMBL/GenBank/DDBJ whole genome shotgun (WGS) entry which is preliminary data.</text>
</comment>
<dbReference type="Proteomes" id="UP000616346">
    <property type="component" value="Unassembled WGS sequence"/>
</dbReference>
<evidence type="ECO:0000313" key="2">
    <source>
        <dbReference type="EMBL" id="MBD8001852.1"/>
    </source>
</evidence>
<accession>A0ABR8VAZ0</accession>
<evidence type="ECO:0000313" key="3">
    <source>
        <dbReference type="Proteomes" id="UP000616346"/>
    </source>
</evidence>
<sequence length="204" mass="24498">MEYNTQKRKLPLPEYGRSVQNMVDYALTIEDREERQRCANTIINIMGNMFPLLRDASDFNRKLWDHLAIMSDFKLDIDYPVEIVKKEELEVKPERIPYLQHNIRYRHYGRFVQDLIKIASDFEEGDEKKQLVNLIVNHMKKDYVAWNKDGVEDTKILEDLYELSDGKIKCSIEDVRFFEQRTFNSRRRPANNNQSKKKYNNQNQ</sequence>
<proteinExistence type="predicted"/>